<dbReference type="InterPro" id="IPR013320">
    <property type="entry name" value="ConA-like_dom_sf"/>
</dbReference>
<proteinExistence type="predicted"/>
<reference evidence="4" key="1">
    <citation type="journal article" date="2014" name="Nat. Commun.">
        <title>The emerging biofuel crop Camelina sativa retains a highly undifferentiated hexaploid genome structure.</title>
        <authorList>
            <person name="Kagale S."/>
            <person name="Koh C."/>
            <person name="Nixon J."/>
            <person name="Bollina V."/>
            <person name="Clarke W.E."/>
            <person name="Tuteja R."/>
            <person name="Spillane C."/>
            <person name="Robinson S.J."/>
            <person name="Links M.G."/>
            <person name="Clarke C."/>
            <person name="Higgins E.E."/>
            <person name="Huebert T."/>
            <person name="Sharpe A.G."/>
            <person name="Parkin I.A."/>
        </authorList>
    </citation>
    <scope>NUCLEOTIDE SEQUENCE [LARGE SCALE GENOMIC DNA]</scope>
    <source>
        <strain evidence="4">cv. DH55</strain>
    </source>
</reference>
<dbReference type="RefSeq" id="XP_010445415.2">
    <property type="nucleotide sequence ID" value="XM_010447113.2"/>
</dbReference>
<name>A0ABM0US95_CAMSA</name>
<dbReference type="InterPro" id="IPR039391">
    <property type="entry name" value="Phytocyanin-like"/>
</dbReference>
<dbReference type="Gene3D" id="2.60.40.420">
    <property type="entry name" value="Cupredoxins - blue copper proteins"/>
    <property type="match status" value="2"/>
</dbReference>
<keyword evidence="2" id="KW-0812">Transmembrane</keyword>
<dbReference type="PANTHER" id="PTHR33021:SF381">
    <property type="entry name" value="PHYTOCYANIN DOMAIN-CONTAINING PROTEIN"/>
    <property type="match status" value="1"/>
</dbReference>
<reference evidence="5" key="2">
    <citation type="submission" date="2025-08" db="UniProtKB">
        <authorList>
            <consortium name="RefSeq"/>
        </authorList>
    </citation>
    <scope>IDENTIFICATION</scope>
    <source>
        <tissue evidence="5">Leaf</tissue>
    </source>
</reference>
<dbReference type="SUPFAM" id="SSF49503">
    <property type="entry name" value="Cupredoxins"/>
    <property type="match status" value="2"/>
</dbReference>
<feature type="compositionally biased region" description="Pro residues" evidence="1">
    <location>
        <begin position="226"/>
        <end position="235"/>
    </location>
</feature>
<feature type="transmembrane region" description="Helical" evidence="2">
    <location>
        <begin position="79"/>
        <end position="101"/>
    </location>
</feature>
<keyword evidence="4" id="KW-1185">Reference proteome</keyword>
<evidence type="ECO:0000256" key="1">
    <source>
        <dbReference type="SAM" id="MobiDB-lite"/>
    </source>
</evidence>
<feature type="region of interest" description="Disordered" evidence="1">
    <location>
        <begin position="208"/>
        <end position="267"/>
    </location>
</feature>
<evidence type="ECO:0000256" key="2">
    <source>
        <dbReference type="SAM" id="Phobius"/>
    </source>
</evidence>
<dbReference type="InterPro" id="IPR008972">
    <property type="entry name" value="Cupredoxin"/>
</dbReference>
<dbReference type="GeneID" id="104728078"/>
<evidence type="ECO:0000259" key="3">
    <source>
        <dbReference type="PROSITE" id="PS51485"/>
    </source>
</evidence>
<dbReference type="Pfam" id="PF02298">
    <property type="entry name" value="Cu_bind_like"/>
    <property type="match status" value="2"/>
</dbReference>
<keyword evidence="2" id="KW-1133">Transmembrane helix</keyword>
<dbReference type="Proteomes" id="UP000694864">
    <property type="component" value="Chromosome 11"/>
</dbReference>
<evidence type="ECO:0000313" key="4">
    <source>
        <dbReference type="Proteomes" id="UP000694864"/>
    </source>
</evidence>
<dbReference type="Pfam" id="PF00722">
    <property type="entry name" value="Glyco_hydro_16"/>
    <property type="match status" value="1"/>
</dbReference>
<dbReference type="InterPro" id="IPR003245">
    <property type="entry name" value="Phytocyanin_dom"/>
</dbReference>
<evidence type="ECO:0000313" key="5">
    <source>
        <dbReference type="RefSeq" id="XP_010445415.2"/>
    </source>
</evidence>
<dbReference type="PROSITE" id="PS51485">
    <property type="entry name" value="PHYTOCYANIN"/>
    <property type="match status" value="2"/>
</dbReference>
<keyword evidence="2" id="KW-0472">Membrane</keyword>
<organism evidence="4 5">
    <name type="scientific">Camelina sativa</name>
    <name type="common">False flax</name>
    <name type="synonym">Myagrum sativum</name>
    <dbReference type="NCBI Taxonomy" id="90675"/>
    <lineage>
        <taxon>Eukaryota</taxon>
        <taxon>Viridiplantae</taxon>
        <taxon>Streptophyta</taxon>
        <taxon>Embryophyta</taxon>
        <taxon>Tracheophyta</taxon>
        <taxon>Spermatophyta</taxon>
        <taxon>Magnoliopsida</taxon>
        <taxon>eudicotyledons</taxon>
        <taxon>Gunneridae</taxon>
        <taxon>Pentapetalae</taxon>
        <taxon>rosids</taxon>
        <taxon>malvids</taxon>
        <taxon>Brassicales</taxon>
        <taxon>Brassicaceae</taxon>
        <taxon>Camelineae</taxon>
        <taxon>Camelina</taxon>
    </lineage>
</organism>
<dbReference type="Gene3D" id="2.60.120.200">
    <property type="match status" value="1"/>
</dbReference>
<feature type="domain" description="Phytocyanin" evidence="3">
    <location>
        <begin position="269"/>
        <end position="371"/>
    </location>
</feature>
<protein>
    <submittedName>
        <fullName evidence="5">Uncharacterized protein LOC104728078</fullName>
    </submittedName>
</protein>
<accession>A0ABM0US95</accession>
<dbReference type="SUPFAM" id="SSF49899">
    <property type="entry name" value="Concanavalin A-like lectins/glucanases"/>
    <property type="match status" value="1"/>
</dbReference>
<dbReference type="InterPro" id="IPR000757">
    <property type="entry name" value="Beta-glucanase-like"/>
</dbReference>
<sequence>MKTPYCTLDKTSDSGFQSKKEYLFGKIDMKMKLIAGNSAGTVTAYYICETWDEIDFKFLGGKGNCEMQFYLWFDPTADLHTYTVLWNPLNIIFVLVIMFLLSCTSAKLYTVGGDYGWTVKDDTWAEHRQFHVGDSLVFEYDQNVNDLAQVSSASEYDSCDSSSPKVVYNTGYDVVTFKEPGHHYFITSNQIQCVNGLKLDVLVVHDTSRPIPSSPPPPSKNHEPSHPVPPPPPPSRNHEPSRPIPPPPPSKNHEPSRPVPPPPPSKIGRIYKVGDSKGWSVYNSYYYYKWSKNKQFCVGDTLYFEYNKDISDVREISDDLEFKSCESNSTVAVYKSGHDLVKLTKPGVHYFVSLKTGLCQAGIKLRVTVQPSTEDVTLPDVPKKLSPNNRCNRWRWWLCMIRPHH</sequence>
<dbReference type="PANTHER" id="PTHR33021">
    <property type="entry name" value="BLUE COPPER PROTEIN"/>
    <property type="match status" value="1"/>
</dbReference>
<gene>
    <name evidence="5" type="primary">LOC104728078</name>
</gene>
<feature type="domain" description="Phytocyanin" evidence="3">
    <location>
        <begin position="107"/>
        <end position="205"/>
    </location>
</feature>